<feature type="region of interest" description="Disordered" evidence="6">
    <location>
        <begin position="697"/>
        <end position="787"/>
    </location>
</feature>
<name>A0A8H7VP08_9FUNG</name>
<feature type="compositionally biased region" description="Polar residues" evidence="6">
    <location>
        <begin position="763"/>
        <end position="773"/>
    </location>
</feature>
<dbReference type="InterPro" id="IPR026147">
    <property type="entry name" value="Rab3GAP1_conserved"/>
</dbReference>
<reference evidence="8 9" key="1">
    <citation type="submission" date="2020-12" db="EMBL/GenBank/DDBJ databases">
        <title>Metabolic potential, ecology and presence of endohyphal bacteria is reflected in genomic diversity of Mucoromycotina.</title>
        <authorList>
            <person name="Muszewska A."/>
            <person name="Okrasinska A."/>
            <person name="Steczkiewicz K."/>
            <person name="Drgas O."/>
            <person name="Orlowska M."/>
            <person name="Perlinska-Lenart U."/>
            <person name="Aleksandrzak-Piekarczyk T."/>
            <person name="Szatraj K."/>
            <person name="Zielenkiewicz U."/>
            <person name="Pilsyk S."/>
            <person name="Malc E."/>
            <person name="Mieczkowski P."/>
            <person name="Kruszewska J.S."/>
            <person name="Biernat P."/>
            <person name="Pawlowska J."/>
        </authorList>
    </citation>
    <scope>NUCLEOTIDE SEQUENCE [LARGE SCALE GENOMIC DNA]</scope>
    <source>
        <strain evidence="8 9">CBS 142.35</strain>
    </source>
</reference>
<dbReference type="GO" id="GO:0005096">
    <property type="term" value="F:GTPase activator activity"/>
    <property type="evidence" value="ECO:0007669"/>
    <property type="project" value="UniProtKB-KW"/>
</dbReference>
<protein>
    <recommendedName>
        <fullName evidence="3">Rab3 GTPase-activating protein catalytic subunit</fullName>
    </recommendedName>
</protein>
<feature type="compositionally biased region" description="Acidic residues" evidence="6">
    <location>
        <begin position="722"/>
        <end position="733"/>
    </location>
</feature>
<gene>
    <name evidence="8" type="ORF">INT45_004777</name>
</gene>
<feature type="compositionally biased region" description="Polar residues" evidence="6">
    <location>
        <begin position="452"/>
        <end position="471"/>
    </location>
</feature>
<comment type="subcellular location">
    <subcellularLocation>
        <location evidence="1">Cytoplasm</location>
    </subcellularLocation>
</comment>
<evidence type="ECO:0000256" key="2">
    <source>
        <dbReference type="ARBA" id="ARBA00008856"/>
    </source>
</evidence>
<feature type="compositionally biased region" description="Low complexity" evidence="6">
    <location>
        <begin position="774"/>
        <end position="787"/>
    </location>
</feature>
<evidence type="ECO:0000256" key="4">
    <source>
        <dbReference type="ARBA" id="ARBA00022468"/>
    </source>
</evidence>
<dbReference type="AlphaFoldDB" id="A0A8H7VP08"/>
<keyword evidence="5" id="KW-0963">Cytoplasm</keyword>
<dbReference type="InterPro" id="IPR045700">
    <property type="entry name" value="Rab3GAP1"/>
</dbReference>
<comment type="caution">
    <text evidence="8">The sequence shown here is derived from an EMBL/GenBank/DDBJ whole genome shotgun (WGS) entry which is preliminary data.</text>
</comment>
<dbReference type="PANTHER" id="PTHR21422">
    <property type="entry name" value="RAB3 GTPASE-ACTIVATING PROTEIN CATALYTIC SUBUNIT"/>
    <property type="match status" value="1"/>
</dbReference>
<keyword evidence="4" id="KW-0343">GTPase activation</keyword>
<feature type="region of interest" description="Disordered" evidence="6">
    <location>
        <begin position="410"/>
        <end position="434"/>
    </location>
</feature>
<dbReference type="EMBL" id="JAEPRB010000005">
    <property type="protein sequence ID" value="KAG2227735.1"/>
    <property type="molecule type" value="Genomic_DNA"/>
</dbReference>
<evidence type="ECO:0000313" key="9">
    <source>
        <dbReference type="Proteomes" id="UP000646827"/>
    </source>
</evidence>
<evidence type="ECO:0000256" key="1">
    <source>
        <dbReference type="ARBA" id="ARBA00004496"/>
    </source>
</evidence>
<organism evidence="8 9">
    <name type="scientific">Circinella minor</name>
    <dbReference type="NCBI Taxonomy" id="1195481"/>
    <lineage>
        <taxon>Eukaryota</taxon>
        <taxon>Fungi</taxon>
        <taxon>Fungi incertae sedis</taxon>
        <taxon>Mucoromycota</taxon>
        <taxon>Mucoromycotina</taxon>
        <taxon>Mucoromycetes</taxon>
        <taxon>Mucorales</taxon>
        <taxon>Lichtheimiaceae</taxon>
        <taxon>Circinella</taxon>
    </lineage>
</organism>
<sequence length="1149" mass="130876">MENRKQPKRRQSSTCSEELFEFVDYTTVSNFERLSTALEEILYSWGSKDGEYGIFSNESLNAANDAINNTNNNNLKSSNKSNSHNSSADYYFRSELLSIGEETYKLTYHCHPYATQRQQEDQQEYPLAFPDFYLLGSSTCNSQQQNSNTAGSKNNKTHHALHRWTGFDRLFILTPILDSLKAKLFSPGKPTVDINQAKILVSACAIAFQNARCTVPIFVPVGSSRHNMYIGYLMQAGEGNGIRDVELRFNTTITYPISSQYTRLDGIRNLFLTKQETFFEDCGALPLSEQNVHNDFMVAGVFSYTAKNQFDENWKNLENWIKENNLPTLSFGPYNDPLRTLSLNAIFPLMPSDTYEDNPMDSNMSLYSAKQWKLTREFAPLSQQRAFLSTLLDQVIMSWIRDPTNRDYLSPYDSSNDDSNINQDNSSNGRVDRDKNGLVRNFFQAMGPNRRASGNITPASQKSSSSGGLDQQAEQIDSIIEALFDEQYQHIKLQKSRDEFIVTTHDSNNEKNKNIRVYTPGALGYRIKRGTPVPYKSFFWNFMLLSLHSLSDSSKLQSGQSCIGFLRVLWIEVVRQIRWHWEHLQRIPNVDTSLYDQWSDDDKTEKMDNNNEYPDVHGIDLRFNIIHQKLAMVNCCIQRRLDNGDESQATNGSSHQQQPYISNLFDDIVAVQKPDSRQLDSTFDKFNSFLEKLVDGDEHRENSPVSLKSEKDEIVDSKEKEVDEEEDQSDISDSDMFFDPLEDFDGFTDDPKRPKSSSRKSSNATAIEKTTQKSLSRSSSLSDVSELAHPHSMTESFVGLTYPSSAESYNTRRSNNVRIGSDQYEVKDPEEYEGRKYQHPSLKLLQTGEPIWIPVTQDAGFMTEDMITQQADVFEKLGTSESATHIRAKLQSAQLYSDMQAFKAANPHAALEDFVRWHSPRDWVQPKDEQDGSLGCLSARMADSSNIWQELWKCSTRTPASRQKPLFDVTAEGEKALHYLETLSIHELFAMLLPTIALIAYDTLASHPIVRCTREVAKGMSALGEDITNFPWDYLRNGKCTINPLIYSIRGQESSTCNAISLLRKFPGQHDLVNRLLTSTDIDVHRGEEQDVVLKVFQNEEPSSREYILHSNCPNAAADGRKLPLRLYAMINGNELRTVDMQSTDAIYQ</sequence>
<feature type="compositionally biased region" description="Low complexity" evidence="6">
    <location>
        <begin position="413"/>
        <end position="428"/>
    </location>
</feature>
<feature type="compositionally biased region" description="Basic and acidic residues" evidence="6">
    <location>
        <begin position="697"/>
        <end position="721"/>
    </location>
</feature>
<comment type="similarity">
    <text evidence="2">Belongs to the Rab3-GAP catalytic subunit family.</text>
</comment>
<proteinExistence type="inferred from homology"/>
<dbReference type="OrthoDB" id="17346at2759"/>
<feature type="region of interest" description="Disordered" evidence="6">
    <location>
        <begin position="448"/>
        <end position="471"/>
    </location>
</feature>
<evidence type="ECO:0000256" key="5">
    <source>
        <dbReference type="ARBA" id="ARBA00022490"/>
    </source>
</evidence>
<evidence type="ECO:0000259" key="7">
    <source>
        <dbReference type="Pfam" id="PF13890"/>
    </source>
</evidence>
<dbReference type="Proteomes" id="UP000646827">
    <property type="component" value="Unassembled WGS sequence"/>
</dbReference>
<evidence type="ECO:0000313" key="8">
    <source>
        <dbReference type="EMBL" id="KAG2227735.1"/>
    </source>
</evidence>
<evidence type="ECO:0000256" key="3">
    <source>
        <dbReference type="ARBA" id="ARBA00015817"/>
    </source>
</evidence>
<accession>A0A8H7VP08</accession>
<dbReference type="PANTHER" id="PTHR21422:SF9">
    <property type="entry name" value="RAB3 GTPASE-ACTIVATING PROTEIN CATALYTIC SUBUNIT"/>
    <property type="match status" value="1"/>
</dbReference>
<keyword evidence="9" id="KW-1185">Reference proteome</keyword>
<evidence type="ECO:0000256" key="6">
    <source>
        <dbReference type="SAM" id="MobiDB-lite"/>
    </source>
</evidence>
<dbReference type="Pfam" id="PF13890">
    <property type="entry name" value="Rab3-GTPase_cat"/>
    <property type="match status" value="1"/>
</dbReference>
<feature type="domain" description="Rab3GAP catalytic subunit conserved" evidence="7">
    <location>
        <begin position="830"/>
        <end position="981"/>
    </location>
</feature>
<dbReference type="GO" id="GO:0005737">
    <property type="term" value="C:cytoplasm"/>
    <property type="evidence" value="ECO:0007669"/>
    <property type="project" value="UniProtKB-SubCell"/>
</dbReference>